<dbReference type="GO" id="GO:0009103">
    <property type="term" value="P:lipopolysaccharide biosynthetic process"/>
    <property type="evidence" value="ECO:0007669"/>
    <property type="project" value="TreeGrafter"/>
</dbReference>
<dbReference type="PANTHER" id="PTHR46401:SF2">
    <property type="entry name" value="GLYCOSYLTRANSFERASE WBBK-RELATED"/>
    <property type="match status" value="1"/>
</dbReference>
<dbReference type="RefSeq" id="WP_105053277.1">
    <property type="nucleotide sequence ID" value="NZ_BMYG01000001.1"/>
</dbReference>
<dbReference type="Pfam" id="PF00534">
    <property type="entry name" value="Glycos_transf_1"/>
    <property type="match status" value="1"/>
</dbReference>
<dbReference type="SUPFAM" id="SSF53756">
    <property type="entry name" value="UDP-Glycosyltransferase/glycogen phosphorylase"/>
    <property type="match status" value="1"/>
</dbReference>
<dbReference type="CDD" id="cd03801">
    <property type="entry name" value="GT4_PimA-like"/>
    <property type="match status" value="1"/>
</dbReference>
<keyword evidence="1" id="KW-0808">Transferase</keyword>
<feature type="domain" description="Glycosyl transferase family 1" evidence="2">
    <location>
        <begin position="204"/>
        <end position="326"/>
    </location>
</feature>
<evidence type="ECO:0000313" key="4">
    <source>
        <dbReference type="Proteomes" id="UP000239007"/>
    </source>
</evidence>
<gene>
    <name evidence="3" type="ORF">BTO11_14575</name>
</gene>
<evidence type="ECO:0000259" key="2">
    <source>
        <dbReference type="Pfam" id="PF00534"/>
    </source>
</evidence>
<proteinExistence type="predicted"/>
<keyword evidence="4" id="KW-1185">Reference proteome</keyword>
<dbReference type="GO" id="GO:0016757">
    <property type="term" value="F:glycosyltransferase activity"/>
    <property type="evidence" value="ECO:0007669"/>
    <property type="project" value="InterPro"/>
</dbReference>
<dbReference type="PANTHER" id="PTHR46401">
    <property type="entry name" value="GLYCOSYLTRANSFERASE WBBK-RELATED"/>
    <property type="match status" value="1"/>
</dbReference>
<evidence type="ECO:0000256" key="1">
    <source>
        <dbReference type="ARBA" id="ARBA00022679"/>
    </source>
</evidence>
<evidence type="ECO:0000313" key="3">
    <source>
        <dbReference type="EMBL" id="PQJ54753.1"/>
    </source>
</evidence>
<comment type="caution">
    <text evidence="3">The sequence shown here is derived from an EMBL/GenBank/DDBJ whole genome shotgun (WGS) entry which is preliminary data.</text>
</comment>
<accession>A0A2S7UXU6</accession>
<dbReference type="Gene3D" id="3.40.50.2000">
    <property type="entry name" value="Glycogen Phosphorylase B"/>
    <property type="match status" value="2"/>
</dbReference>
<name>A0A2S7UXU6_9GAMM</name>
<dbReference type="Proteomes" id="UP000239007">
    <property type="component" value="Unassembled WGS sequence"/>
</dbReference>
<dbReference type="InterPro" id="IPR001296">
    <property type="entry name" value="Glyco_trans_1"/>
</dbReference>
<dbReference type="AlphaFoldDB" id="A0A2S7UXU6"/>
<dbReference type="OrthoDB" id="4611853at2"/>
<organism evidence="3 4">
    <name type="scientific">Psychrosphaera saromensis</name>
    <dbReference type="NCBI Taxonomy" id="716813"/>
    <lineage>
        <taxon>Bacteria</taxon>
        <taxon>Pseudomonadati</taxon>
        <taxon>Pseudomonadota</taxon>
        <taxon>Gammaproteobacteria</taxon>
        <taxon>Alteromonadales</taxon>
        <taxon>Pseudoalteromonadaceae</taxon>
        <taxon>Psychrosphaera</taxon>
    </lineage>
</organism>
<protein>
    <recommendedName>
        <fullName evidence="2">Glycosyl transferase family 1 domain-containing protein</fullName>
    </recommendedName>
</protein>
<reference evidence="3 4" key="1">
    <citation type="submission" date="2016-12" db="EMBL/GenBank/DDBJ databases">
        <title>Diversity of luminous bacteria.</title>
        <authorList>
            <person name="Yoshizawa S."/>
            <person name="Kogure K."/>
        </authorList>
    </citation>
    <scope>NUCLEOTIDE SEQUENCE [LARGE SCALE GENOMIC DNA]</scope>
    <source>
        <strain evidence="3 4">SA4-48</strain>
    </source>
</reference>
<sequence length="390" mass="44877">MNDKCTVLVFLPYYLPGYRAGGPIRSISNLVSHLSDEFNFKIITSDRDINSVECYDDISINQWNKIDGNDVFYLSPDNMSFTKMRELLSHTKYDILYVNSFFSSNFSIYQILIFQLFLKSKGRFILAPRGEFSVGALSIKSFRKKCYIGLAKMMRLYKNITWQASSEYESQDIINVMGRKSKVLVAPNLPSYFSGIEFTDEYVNKIDENKPLKIIFLSRISPMKNLTFALEVLNKVTVNVEFSIYGTKEDIDYWSKCEHLIKNLPMNINVKYCGPVPHNEVQTIFSNGDLYFLPTLGENYGHVIYEALSCGLPVLISDQTPWKDLMSKNLGWDLSLDSMSPYIEAINSFASIDTNERLTQKNTIVKFAKEIFQDNNAVEMNRTLFNTKVE</sequence>
<dbReference type="EMBL" id="MSCH01000003">
    <property type="protein sequence ID" value="PQJ54753.1"/>
    <property type="molecule type" value="Genomic_DNA"/>
</dbReference>